<evidence type="ECO:0000256" key="2">
    <source>
        <dbReference type="SAM" id="Phobius"/>
    </source>
</evidence>
<sequence>MRLELEYRNSFDDNIMFQWLKTFWVILSGMLWNKKPFEIQEYYGRALYDLAQAFKRGSSEQDAFLVAQSIYISWAPEYQPKAVKQAKKKDSKKRNRNKQMKQYQKSSADDELKAYLSENVADPDLLVKEKSGIDGVLGWWKIH</sequence>
<evidence type="ECO:0000313" key="4">
    <source>
        <dbReference type="Proteomes" id="UP001151699"/>
    </source>
</evidence>
<comment type="caution">
    <text evidence="3">The sequence shown here is derived from an EMBL/GenBank/DDBJ whole genome shotgun (WGS) entry which is preliminary data.</text>
</comment>
<dbReference type="EMBL" id="WJQU01000001">
    <property type="protein sequence ID" value="KAJ6646577.1"/>
    <property type="molecule type" value="Genomic_DNA"/>
</dbReference>
<keyword evidence="2" id="KW-0812">Transmembrane</keyword>
<keyword evidence="4" id="KW-1185">Reference proteome</keyword>
<accession>A0A9Q0NA49</accession>
<evidence type="ECO:0000256" key="1">
    <source>
        <dbReference type="SAM" id="MobiDB-lite"/>
    </source>
</evidence>
<feature type="region of interest" description="Disordered" evidence="1">
    <location>
        <begin position="83"/>
        <end position="110"/>
    </location>
</feature>
<reference evidence="3" key="1">
    <citation type="submission" date="2022-07" db="EMBL/GenBank/DDBJ databases">
        <authorList>
            <person name="Trinca V."/>
            <person name="Uliana J.V.C."/>
            <person name="Torres T.T."/>
            <person name="Ward R.J."/>
            <person name="Monesi N."/>
        </authorList>
    </citation>
    <scope>NUCLEOTIDE SEQUENCE</scope>
    <source>
        <strain evidence="3">HSMRA1968</strain>
        <tissue evidence="3">Whole embryos</tissue>
    </source>
</reference>
<organism evidence="3 4">
    <name type="scientific">Pseudolycoriella hygida</name>
    <dbReference type="NCBI Taxonomy" id="35572"/>
    <lineage>
        <taxon>Eukaryota</taxon>
        <taxon>Metazoa</taxon>
        <taxon>Ecdysozoa</taxon>
        <taxon>Arthropoda</taxon>
        <taxon>Hexapoda</taxon>
        <taxon>Insecta</taxon>
        <taxon>Pterygota</taxon>
        <taxon>Neoptera</taxon>
        <taxon>Endopterygota</taxon>
        <taxon>Diptera</taxon>
        <taxon>Nematocera</taxon>
        <taxon>Sciaroidea</taxon>
        <taxon>Sciaridae</taxon>
        <taxon>Pseudolycoriella</taxon>
    </lineage>
</organism>
<keyword evidence="2" id="KW-0472">Membrane</keyword>
<name>A0A9Q0NA49_9DIPT</name>
<keyword evidence="2" id="KW-1133">Transmembrane helix</keyword>
<dbReference type="AlphaFoldDB" id="A0A9Q0NA49"/>
<feature type="transmembrane region" description="Helical" evidence="2">
    <location>
        <begin position="15"/>
        <end position="32"/>
    </location>
</feature>
<feature type="compositionally biased region" description="Basic residues" evidence="1">
    <location>
        <begin position="84"/>
        <end position="99"/>
    </location>
</feature>
<proteinExistence type="predicted"/>
<gene>
    <name evidence="3" type="ORF">Bhyg_01790</name>
</gene>
<dbReference type="OrthoDB" id="8067060at2759"/>
<evidence type="ECO:0000313" key="3">
    <source>
        <dbReference type="EMBL" id="KAJ6646577.1"/>
    </source>
</evidence>
<protein>
    <submittedName>
        <fullName evidence="3">Uncharacterized protein</fullName>
    </submittedName>
</protein>
<dbReference type="Proteomes" id="UP001151699">
    <property type="component" value="Chromosome A"/>
</dbReference>